<keyword evidence="1" id="KW-0732">Signal</keyword>
<proteinExistence type="predicted"/>
<keyword evidence="3" id="KW-1185">Reference proteome</keyword>
<comment type="caution">
    <text evidence="2">The sequence shown here is derived from an EMBL/GenBank/DDBJ whole genome shotgun (WGS) entry which is preliminary data.</text>
</comment>
<protein>
    <submittedName>
        <fullName evidence="2">Uncharacterized protein</fullName>
    </submittedName>
</protein>
<feature type="chain" id="PRO_5035907285" evidence="1">
    <location>
        <begin position="17"/>
        <end position="36"/>
    </location>
</feature>
<sequence>MVSVSSWFIIFSLQDAWFWFSSLLEVDMGFFSTCCP</sequence>
<evidence type="ECO:0000313" key="3">
    <source>
        <dbReference type="Proteomes" id="UP000822688"/>
    </source>
</evidence>
<feature type="signal peptide" evidence="1">
    <location>
        <begin position="1"/>
        <end position="16"/>
    </location>
</feature>
<name>A0A8T0I182_CERPU</name>
<organism evidence="2 3">
    <name type="scientific">Ceratodon purpureus</name>
    <name type="common">Fire moss</name>
    <name type="synonym">Dicranum purpureum</name>
    <dbReference type="NCBI Taxonomy" id="3225"/>
    <lineage>
        <taxon>Eukaryota</taxon>
        <taxon>Viridiplantae</taxon>
        <taxon>Streptophyta</taxon>
        <taxon>Embryophyta</taxon>
        <taxon>Bryophyta</taxon>
        <taxon>Bryophytina</taxon>
        <taxon>Bryopsida</taxon>
        <taxon>Dicranidae</taxon>
        <taxon>Pseudoditrichales</taxon>
        <taxon>Ditrichaceae</taxon>
        <taxon>Ceratodon</taxon>
    </lineage>
</organism>
<dbReference type="AlphaFoldDB" id="A0A8T0I182"/>
<evidence type="ECO:0000313" key="2">
    <source>
        <dbReference type="EMBL" id="KAG0576591.1"/>
    </source>
</evidence>
<accession>A0A8T0I182</accession>
<dbReference type="EMBL" id="CM026425">
    <property type="protein sequence ID" value="KAG0576591.1"/>
    <property type="molecule type" value="Genomic_DNA"/>
</dbReference>
<dbReference type="Proteomes" id="UP000822688">
    <property type="component" value="Chromosome 5"/>
</dbReference>
<reference evidence="2" key="1">
    <citation type="submission" date="2020-06" db="EMBL/GenBank/DDBJ databases">
        <title>WGS assembly of Ceratodon purpureus strain R40.</title>
        <authorList>
            <person name="Carey S.B."/>
            <person name="Jenkins J."/>
            <person name="Shu S."/>
            <person name="Lovell J.T."/>
            <person name="Sreedasyam A."/>
            <person name="Maumus F."/>
            <person name="Tiley G.P."/>
            <person name="Fernandez-Pozo N."/>
            <person name="Barry K."/>
            <person name="Chen C."/>
            <person name="Wang M."/>
            <person name="Lipzen A."/>
            <person name="Daum C."/>
            <person name="Saski C.A."/>
            <person name="Payton A.C."/>
            <person name="Mcbreen J.C."/>
            <person name="Conrad R.E."/>
            <person name="Kollar L.M."/>
            <person name="Olsson S."/>
            <person name="Huttunen S."/>
            <person name="Landis J.B."/>
            <person name="Wickett N.J."/>
            <person name="Johnson M.G."/>
            <person name="Rensing S.A."/>
            <person name="Grimwood J."/>
            <person name="Schmutz J."/>
            <person name="Mcdaniel S.F."/>
        </authorList>
    </citation>
    <scope>NUCLEOTIDE SEQUENCE</scope>
    <source>
        <strain evidence="2">R40</strain>
    </source>
</reference>
<evidence type="ECO:0000256" key="1">
    <source>
        <dbReference type="SAM" id="SignalP"/>
    </source>
</evidence>
<gene>
    <name evidence="2" type="ORF">KC19_5G092200</name>
</gene>